<sequence>MAKVIFTAWKSKAQLLDVRTEFYPSPSYDGPDLRSHACAMVEAWKLRGNVPHHVEATALLTDAILHDDAQTNSIFSIRATYSAAFCRFVTGLVDTKIPGQRKTMFQRAVDLGLPASFVELRHEATHREPPSLVVLRKAAQRSLEWLWDNYWADINDLGDMPSATRSHSHDDVDHDSTSLEAALCDLLRPFSTGKTSAEPVRKKRKRDQELALASQLVSICAAEKDAVRVLAGVLLGRSVVIPSDRKLGDSMNDTFDKWDPVLQTVTEDHPSFLRYLAEDLVNHLAFYNANHDKENPFSEALFLWLVHLLTSPAWKHHRHLCPSSYLLRVCKEQPQYWTKMLGNRLQEENDIANPASSIPSIALNQSSTGTTSDTAFASSDTLRAHGWGMLEKWDSRPLGIVSSR</sequence>
<evidence type="ECO:0000313" key="2">
    <source>
        <dbReference type="Proteomes" id="UP001141434"/>
    </source>
</evidence>
<dbReference type="RefSeq" id="XP_056512697.1">
    <property type="nucleotide sequence ID" value="XM_056654670.1"/>
</dbReference>
<dbReference type="GO" id="GO:0030687">
    <property type="term" value="C:preribosome, large subunit precursor"/>
    <property type="evidence" value="ECO:0007669"/>
    <property type="project" value="TreeGrafter"/>
</dbReference>
<dbReference type="GO" id="GO:0004519">
    <property type="term" value="F:endonuclease activity"/>
    <property type="evidence" value="ECO:0007669"/>
    <property type="project" value="InterPro"/>
</dbReference>
<dbReference type="GeneID" id="81393838"/>
<dbReference type="GO" id="GO:0000470">
    <property type="term" value="P:maturation of LSU-rRNA"/>
    <property type="evidence" value="ECO:0007669"/>
    <property type="project" value="TreeGrafter"/>
</dbReference>
<dbReference type="Pfam" id="PF04031">
    <property type="entry name" value="Las1"/>
    <property type="match status" value="1"/>
</dbReference>
<gene>
    <name evidence="1" type="ORF">NUU61_004088</name>
</gene>
<comment type="caution">
    <text evidence="1">The sequence shown here is derived from an EMBL/GenBank/DDBJ whole genome shotgun (WGS) entry which is preliminary data.</text>
</comment>
<reference evidence="1" key="2">
    <citation type="journal article" date="2023" name="IMA Fungus">
        <title>Comparative genomic study of the Penicillium genus elucidates a diverse pangenome and 15 lateral gene transfer events.</title>
        <authorList>
            <person name="Petersen C."/>
            <person name="Sorensen T."/>
            <person name="Nielsen M.R."/>
            <person name="Sondergaard T.E."/>
            <person name="Sorensen J.L."/>
            <person name="Fitzpatrick D.A."/>
            <person name="Frisvad J.C."/>
            <person name="Nielsen K.L."/>
        </authorList>
    </citation>
    <scope>NUCLEOTIDE SEQUENCE</scope>
    <source>
        <strain evidence="1">IBT 34128</strain>
    </source>
</reference>
<keyword evidence="2" id="KW-1185">Reference proteome</keyword>
<dbReference type="EMBL" id="JAPMSZ010000005">
    <property type="protein sequence ID" value="KAJ5101866.1"/>
    <property type="molecule type" value="Genomic_DNA"/>
</dbReference>
<protein>
    <recommendedName>
        <fullName evidence="3">Cell morphogenesis protein Las1</fullName>
    </recommendedName>
</protein>
<organism evidence="1 2">
    <name type="scientific">Penicillium alfredii</name>
    <dbReference type="NCBI Taxonomy" id="1506179"/>
    <lineage>
        <taxon>Eukaryota</taxon>
        <taxon>Fungi</taxon>
        <taxon>Dikarya</taxon>
        <taxon>Ascomycota</taxon>
        <taxon>Pezizomycotina</taxon>
        <taxon>Eurotiomycetes</taxon>
        <taxon>Eurotiomycetidae</taxon>
        <taxon>Eurotiales</taxon>
        <taxon>Aspergillaceae</taxon>
        <taxon>Penicillium</taxon>
    </lineage>
</organism>
<dbReference type="PANTHER" id="PTHR15002:SF0">
    <property type="entry name" value="RIBOSOMAL BIOGENESIS PROTEIN LAS1L"/>
    <property type="match status" value="1"/>
</dbReference>
<accession>A0A9W9KDH4</accession>
<proteinExistence type="predicted"/>
<reference evidence="1" key="1">
    <citation type="submission" date="2022-11" db="EMBL/GenBank/DDBJ databases">
        <authorList>
            <person name="Petersen C."/>
        </authorList>
    </citation>
    <scope>NUCLEOTIDE SEQUENCE</scope>
    <source>
        <strain evidence="1">IBT 34128</strain>
    </source>
</reference>
<name>A0A9W9KDH4_9EURO</name>
<dbReference type="GO" id="GO:0000460">
    <property type="term" value="P:maturation of 5.8S rRNA"/>
    <property type="evidence" value="ECO:0007669"/>
    <property type="project" value="TreeGrafter"/>
</dbReference>
<evidence type="ECO:0000313" key="1">
    <source>
        <dbReference type="EMBL" id="KAJ5101866.1"/>
    </source>
</evidence>
<dbReference type="PANTHER" id="PTHR15002">
    <property type="entry name" value="RIBOSOMAL BIOGENESIS PROTEIN LAS1L"/>
    <property type="match status" value="1"/>
</dbReference>
<dbReference type="Proteomes" id="UP001141434">
    <property type="component" value="Unassembled WGS sequence"/>
</dbReference>
<dbReference type="InterPro" id="IPR007174">
    <property type="entry name" value="Las1"/>
</dbReference>
<dbReference type="AlphaFoldDB" id="A0A9W9KDH4"/>
<dbReference type="GO" id="GO:0090730">
    <property type="term" value="C:Las1 complex"/>
    <property type="evidence" value="ECO:0007669"/>
    <property type="project" value="InterPro"/>
</dbReference>
<dbReference type="OrthoDB" id="515692at2759"/>
<evidence type="ECO:0008006" key="3">
    <source>
        <dbReference type="Google" id="ProtNLM"/>
    </source>
</evidence>